<dbReference type="Proteomes" id="UP000283732">
    <property type="component" value="Unassembled WGS sequence"/>
</dbReference>
<evidence type="ECO:0000313" key="4">
    <source>
        <dbReference type="Proteomes" id="UP000261088"/>
    </source>
</evidence>
<evidence type="ECO:0000313" key="6">
    <source>
        <dbReference type="Proteomes" id="UP000285173"/>
    </source>
</evidence>
<gene>
    <name evidence="3" type="ORF">DW191_14470</name>
    <name evidence="2" type="ORF">DW986_02225</name>
    <name evidence="1" type="ORF">DXB61_16615</name>
</gene>
<dbReference type="Proteomes" id="UP000261088">
    <property type="component" value="Unassembled WGS sequence"/>
</dbReference>
<dbReference type="InterPro" id="IPR009078">
    <property type="entry name" value="Ferritin-like_SF"/>
</dbReference>
<dbReference type="AlphaFoldDB" id="A0A3R6EB00"/>
<dbReference type="EMBL" id="QSEF01000003">
    <property type="protein sequence ID" value="RGZ50674.1"/>
    <property type="molecule type" value="Genomic_DNA"/>
</dbReference>
<comment type="caution">
    <text evidence="3">The sequence shown here is derived from an EMBL/GenBank/DDBJ whole genome shotgun (WGS) entry which is preliminary data.</text>
</comment>
<name>A0A3R6EB00_9BACT</name>
<dbReference type="EMBL" id="QRKC01000007">
    <property type="protein sequence ID" value="RHH75696.1"/>
    <property type="molecule type" value="Genomic_DNA"/>
</dbReference>
<dbReference type="InterPro" id="IPR043876">
    <property type="entry name" value="DUF5856"/>
</dbReference>
<evidence type="ECO:0000313" key="2">
    <source>
        <dbReference type="EMBL" id="RGZ50674.1"/>
    </source>
</evidence>
<protein>
    <recommendedName>
        <fullName evidence="7">DNA starvation/stationary phase protection protein</fullName>
    </recommendedName>
</protein>
<accession>A0A3R6EB00</accession>
<evidence type="ECO:0000313" key="5">
    <source>
        <dbReference type="Proteomes" id="UP000283732"/>
    </source>
</evidence>
<dbReference type="SUPFAM" id="SSF47240">
    <property type="entry name" value="Ferritin-like"/>
    <property type="match status" value="1"/>
</dbReference>
<dbReference type="Pfam" id="PF19174">
    <property type="entry name" value="DUF5856"/>
    <property type="match status" value="1"/>
</dbReference>
<dbReference type="RefSeq" id="WP_122122653.1">
    <property type="nucleotide sequence ID" value="NZ_BAABZJ010000001.1"/>
</dbReference>
<sequence>MNTTTVKKSEKKQSMTNSSNMEIATFIGELFSFNSSLKLYHWSVTGTGSYAKHMALDEAIASLLDVIDRITETTYALVGDLHISIPETKTPDNITKHVSEFYNYVEKHRDLFPEAFSQSIIDDYQEALQQLIYRLVRLE</sequence>
<proteinExistence type="predicted"/>
<dbReference type="Proteomes" id="UP000285173">
    <property type="component" value="Unassembled WGS sequence"/>
</dbReference>
<dbReference type="InterPro" id="IPR012347">
    <property type="entry name" value="Ferritin-like"/>
</dbReference>
<reference evidence="4 5" key="1">
    <citation type="submission" date="2018-08" db="EMBL/GenBank/DDBJ databases">
        <title>A genome reference for cultivated species of the human gut microbiota.</title>
        <authorList>
            <person name="Zou Y."/>
            <person name="Xue W."/>
            <person name="Luo G."/>
        </authorList>
    </citation>
    <scope>NUCLEOTIDE SEQUENCE [LARGE SCALE GENOMIC DNA]</scope>
    <source>
        <strain evidence="3 5">AM16-50</strain>
        <strain evidence="2 6">AM50-15</strain>
        <strain evidence="1 4">OM05-11AA</strain>
    </source>
</reference>
<evidence type="ECO:0008006" key="7">
    <source>
        <dbReference type="Google" id="ProtNLM"/>
    </source>
</evidence>
<evidence type="ECO:0000313" key="3">
    <source>
        <dbReference type="EMBL" id="RHH75696.1"/>
    </source>
</evidence>
<dbReference type="EMBL" id="QSUP01000030">
    <property type="protein sequence ID" value="RGN47033.1"/>
    <property type="molecule type" value="Genomic_DNA"/>
</dbReference>
<dbReference type="Gene3D" id="1.20.1260.10">
    <property type="match status" value="1"/>
</dbReference>
<evidence type="ECO:0000313" key="1">
    <source>
        <dbReference type="EMBL" id="RGN47033.1"/>
    </source>
</evidence>
<organism evidence="3 5">
    <name type="scientific">Parabacteroides merdae</name>
    <dbReference type="NCBI Taxonomy" id="46503"/>
    <lineage>
        <taxon>Bacteria</taxon>
        <taxon>Pseudomonadati</taxon>
        <taxon>Bacteroidota</taxon>
        <taxon>Bacteroidia</taxon>
        <taxon>Bacteroidales</taxon>
        <taxon>Tannerellaceae</taxon>
        <taxon>Parabacteroides</taxon>
    </lineage>
</organism>